<dbReference type="GO" id="GO:0005737">
    <property type="term" value="C:cytoplasm"/>
    <property type="evidence" value="ECO:0007669"/>
    <property type="project" value="UniProtKB-SubCell"/>
</dbReference>
<keyword evidence="16" id="KW-1185">Reference proteome</keyword>
<dbReference type="OrthoDB" id="2014092at2759"/>
<evidence type="ECO:0000256" key="6">
    <source>
        <dbReference type="ARBA" id="ARBA00022490"/>
    </source>
</evidence>
<dbReference type="InterPro" id="IPR000301">
    <property type="entry name" value="Tetraspanin_animals"/>
</dbReference>
<accession>A0A913YUU0</accession>
<dbReference type="FunFam" id="1.10.1450.10:FF:000007">
    <property type="entry name" value="Tetraspanin"/>
    <property type="match status" value="1"/>
</dbReference>
<dbReference type="RefSeq" id="XP_020914149.1">
    <property type="nucleotide sequence ID" value="XM_021058490.2"/>
</dbReference>
<proteinExistence type="inferred from homology"/>
<dbReference type="InterPro" id="IPR018499">
    <property type="entry name" value="Tetraspanin/Peripherin"/>
</dbReference>
<dbReference type="PANTHER" id="PTHR19282:SF515">
    <property type="entry name" value="TETRASPANIN"/>
    <property type="match status" value="1"/>
</dbReference>
<dbReference type="GO" id="GO:0019899">
    <property type="term" value="F:enzyme binding"/>
    <property type="evidence" value="ECO:0007669"/>
    <property type="project" value="UniProtKB-ARBA"/>
</dbReference>
<evidence type="ECO:0000256" key="14">
    <source>
        <dbReference type="RuleBase" id="RU361218"/>
    </source>
</evidence>
<dbReference type="EnsemblMetazoa" id="XM_028663032.1">
    <property type="protein sequence ID" value="XP_028518833.1"/>
    <property type="gene ID" value="LOC110251758"/>
</dbReference>
<dbReference type="GO" id="GO:0005912">
    <property type="term" value="C:adherens junction"/>
    <property type="evidence" value="ECO:0007669"/>
    <property type="project" value="UniProtKB-SubCell"/>
</dbReference>
<evidence type="ECO:0000256" key="11">
    <source>
        <dbReference type="ARBA" id="ARBA00023157"/>
    </source>
</evidence>
<dbReference type="InterPro" id="IPR008952">
    <property type="entry name" value="Tetraspanin_EC2_sf"/>
</dbReference>
<comment type="similarity">
    <text evidence="4 14">Belongs to the tetraspanin (TM4SF) family.</text>
</comment>
<protein>
    <recommendedName>
        <fullName evidence="14">Tetraspanin</fullName>
    </recommendedName>
</protein>
<evidence type="ECO:0000256" key="9">
    <source>
        <dbReference type="ARBA" id="ARBA00022989"/>
    </source>
</evidence>
<keyword evidence="6" id="KW-0963">Cytoplasm</keyword>
<dbReference type="OMA" id="YXAVINT"/>
<dbReference type="AlphaFoldDB" id="A0A913YUU0"/>
<sequence>MIVDEAEEETKKTCNRHCVTKYFIFTINALLWVISIMFIGVGSWAHVEKDKYDTKGSLTFDPSVLIIVVGVFLFLVTFCGCVGALRENKLLLRIYMVILSILFTLEIITGFVAFFFVDETRTKITSTVKHLVIHYRDDSDLQNAIDGIQKGLQCCGGYSYHDWDHNAYFNCSANTVEACGVPFSCCIKDKINTHCGFGIRRQKTEAEASKDIYTQGCIDRLTDWMLNNLHIVGGIAFGFAIIQLLAIMGSSNLITDIEQAIATNDKLYSDPHM</sequence>
<dbReference type="Gene3D" id="1.10.1450.10">
    <property type="entry name" value="Tetraspanin"/>
    <property type="match status" value="1"/>
</dbReference>
<dbReference type="PRINTS" id="PR00259">
    <property type="entry name" value="TMFOUR"/>
</dbReference>
<reference evidence="15" key="1">
    <citation type="submission" date="2022-11" db="UniProtKB">
        <authorList>
            <consortium name="EnsemblMetazoa"/>
        </authorList>
    </citation>
    <scope>IDENTIFICATION</scope>
</reference>
<dbReference type="GO" id="GO:0072659">
    <property type="term" value="P:protein localization to plasma membrane"/>
    <property type="evidence" value="ECO:0007669"/>
    <property type="project" value="UniProtKB-ARBA"/>
</dbReference>
<evidence type="ECO:0000313" key="15">
    <source>
        <dbReference type="EnsemblMetazoa" id="XP_028518833.1"/>
    </source>
</evidence>
<keyword evidence="7 14" id="KW-0812">Transmembrane</keyword>
<keyword evidence="5" id="KW-1003">Cell membrane</keyword>
<feature type="transmembrane region" description="Helical" evidence="14">
    <location>
        <begin position="64"/>
        <end position="85"/>
    </location>
</feature>
<keyword evidence="12" id="KW-0325">Glycoprotein</keyword>
<dbReference type="SUPFAM" id="SSF48652">
    <property type="entry name" value="Tetraspanin"/>
    <property type="match status" value="1"/>
</dbReference>
<evidence type="ECO:0000256" key="2">
    <source>
        <dbReference type="ARBA" id="ARBA00004536"/>
    </source>
</evidence>
<keyword evidence="9 14" id="KW-1133">Transmembrane helix</keyword>
<evidence type="ECO:0000256" key="8">
    <source>
        <dbReference type="ARBA" id="ARBA00022949"/>
    </source>
</evidence>
<evidence type="ECO:0000256" key="12">
    <source>
        <dbReference type="ARBA" id="ARBA00023180"/>
    </source>
</evidence>
<feature type="disulfide bond" evidence="13">
    <location>
        <begin position="155"/>
        <end position="171"/>
    </location>
</feature>
<evidence type="ECO:0000256" key="5">
    <source>
        <dbReference type="ARBA" id="ARBA00022475"/>
    </source>
</evidence>
<dbReference type="PIRSF" id="PIRSF002419">
    <property type="entry name" value="Tetraspanin"/>
    <property type="match status" value="1"/>
</dbReference>
<evidence type="ECO:0000256" key="13">
    <source>
        <dbReference type="PIRSR" id="PIRSR002419-1"/>
    </source>
</evidence>
<dbReference type="GO" id="GO:0005886">
    <property type="term" value="C:plasma membrane"/>
    <property type="evidence" value="ECO:0007669"/>
    <property type="project" value="UniProtKB-SubCell"/>
</dbReference>
<keyword evidence="10 14" id="KW-0472">Membrane</keyword>
<name>A0A913YUU0_EXADI</name>
<evidence type="ECO:0000256" key="3">
    <source>
        <dbReference type="ARBA" id="ARBA00004651"/>
    </source>
</evidence>
<dbReference type="EnsemblMetazoa" id="XM_021058490.2">
    <property type="protein sequence ID" value="XP_020914149.1"/>
    <property type="gene ID" value="LOC110251758"/>
</dbReference>
<evidence type="ECO:0000256" key="4">
    <source>
        <dbReference type="ARBA" id="ARBA00006840"/>
    </source>
</evidence>
<dbReference type="Pfam" id="PF00335">
    <property type="entry name" value="Tetraspanin"/>
    <property type="match status" value="1"/>
</dbReference>
<dbReference type="GO" id="GO:0051604">
    <property type="term" value="P:protein maturation"/>
    <property type="evidence" value="ECO:0007669"/>
    <property type="project" value="UniProtKB-ARBA"/>
</dbReference>
<evidence type="ECO:0000256" key="10">
    <source>
        <dbReference type="ARBA" id="ARBA00023136"/>
    </source>
</evidence>
<evidence type="ECO:0000256" key="1">
    <source>
        <dbReference type="ARBA" id="ARBA00004496"/>
    </source>
</evidence>
<feature type="transmembrane region" description="Helical" evidence="14">
    <location>
        <begin position="22"/>
        <end position="44"/>
    </location>
</feature>
<keyword evidence="11 13" id="KW-1015">Disulfide bond</keyword>
<feature type="transmembrane region" description="Helical" evidence="14">
    <location>
        <begin position="92"/>
        <end position="117"/>
    </location>
</feature>
<dbReference type="PANTHER" id="PTHR19282">
    <property type="entry name" value="TETRASPANIN"/>
    <property type="match status" value="1"/>
</dbReference>
<comment type="subcellular location">
    <subcellularLocation>
        <location evidence="2">Cell junction</location>
        <location evidence="2">Adherens junction</location>
    </subcellularLocation>
    <subcellularLocation>
        <location evidence="3">Cell membrane</location>
        <topology evidence="3">Multi-pass membrane protein</topology>
    </subcellularLocation>
    <subcellularLocation>
        <location evidence="1">Cytoplasm</location>
    </subcellularLocation>
    <subcellularLocation>
        <location evidence="14">Membrane</location>
        <topology evidence="14">Multi-pass membrane protein</topology>
    </subcellularLocation>
</comment>
<dbReference type="Proteomes" id="UP000887567">
    <property type="component" value="Unplaced"/>
</dbReference>
<dbReference type="GeneID" id="110251758"/>
<feature type="transmembrane region" description="Helical" evidence="14">
    <location>
        <begin position="229"/>
        <end position="248"/>
    </location>
</feature>
<dbReference type="GO" id="GO:0046930">
    <property type="term" value="C:pore complex"/>
    <property type="evidence" value="ECO:0007669"/>
    <property type="project" value="UniProtKB-ARBA"/>
</dbReference>
<keyword evidence="8" id="KW-0965">Cell junction</keyword>
<evidence type="ECO:0000313" key="16">
    <source>
        <dbReference type="Proteomes" id="UP000887567"/>
    </source>
</evidence>
<organism evidence="15 16">
    <name type="scientific">Exaiptasia diaphana</name>
    <name type="common">Tropical sea anemone</name>
    <name type="synonym">Aiptasia pulchella</name>
    <dbReference type="NCBI Taxonomy" id="2652724"/>
    <lineage>
        <taxon>Eukaryota</taxon>
        <taxon>Metazoa</taxon>
        <taxon>Cnidaria</taxon>
        <taxon>Anthozoa</taxon>
        <taxon>Hexacorallia</taxon>
        <taxon>Actiniaria</taxon>
        <taxon>Aiptasiidae</taxon>
        <taxon>Exaiptasia</taxon>
    </lineage>
</organism>
<evidence type="ECO:0000256" key="7">
    <source>
        <dbReference type="ARBA" id="ARBA00022692"/>
    </source>
</evidence>
<dbReference type="KEGG" id="epa:110251758"/>
<dbReference type="GO" id="GO:0065003">
    <property type="term" value="P:protein-containing complex assembly"/>
    <property type="evidence" value="ECO:0007669"/>
    <property type="project" value="UniProtKB-ARBA"/>
</dbReference>
<dbReference type="RefSeq" id="XP_028518833.1">
    <property type="nucleotide sequence ID" value="XM_028663032.1"/>
</dbReference>